<evidence type="ECO:0000313" key="2">
    <source>
        <dbReference type="Proteomes" id="UP001180737"/>
    </source>
</evidence>
<sequence length="90" mass="9900">MATLEPFLVLAEAVSEGRISPSEFSLVCLPLYKGYGGPYPTAEQYEAATDLFYVAHDYDSAGIGMPDLLNGDQVRLKAADIARRMRMLLQ</sequence>
<keyword evidence="2" id="KW-1185">Reference proteome</keyword>
<name>A0ABU2Z2D8_9ACTN</name>
<gene>
    <name evidence="1" type="ORF">RM704_20390</name>
</gene>
<reference evidence="1" key="1">
    <citation type="submission" date="2024-05" db="EMBL/GenBank/DDBJ databases">
        <title>30 novel species of actinomycetes from the DSMZ collection.</title>
        <authorList>
            <person name="Nouioui I."/>
        </authorList>
    </citation>
    <scope>NUCLEOTIDE SEQUENCE</scope>
    <source>
        <strain evidence="1">DSM 3412</strain>
    </source>
</reference>
<dbReference type="EMBL" id="JAVRFJ010000017">
    <property type="protein sequence ID" value="MDT0569804.1"/>
    <property type="molecule type" value="Genomic_DNA"/>
</dbReference>
<proteinExistence type="predicted"/>
<dbReference type="RefSeq" id="WP_033531330.1">
    <property type="nucleotide sequence ID" value="NZ_JAVRFJ010000017.1"/>
</dbReference>
<accession>A0ABU2Z2D8</accession>
<comment type="caution">
    <text evidence="1">The sequence shown here is derived from an EMBL/GenBank/DDBJ whole genome shotgun (WGS) entry which is preliminary data.</text>
</comment>
<evidence type="ECO:0000313" key="1">
    <source>
        <dbReference type="EMBL" id="MDT0569804.1"/>
    </source>
</evidence>
<dbReference type="Proteomes" id="UP001180737">
    <property type="component" value="Unassembled WGS sequence"/>
</dbReference>
<organism evidence="1 2">
    <name type="scientific">Streptomyces gottesmaniae</name>
    <dbReference type="NCBI Taxonomy" id="3075518"/>
    <lineage>
        <taxon>Bacteria</taxon>
        <taxon>Bacillati</taxon>
        <taxon>Actinomycetota</taxon>
        <taxon>Actinomycetes</taxon>
        <taxon>Kitasatosporales</taxon>
        <taxon>Streptomycetaceae</taxon>
        <taxon>Streptomyces</taxon>
    </lineage>
</organism>
<protein>
    <submittedName>
        <fullName evidence="1">Uncharacterized protein</fullName>
    </submittedName>
</protein>